<organism evidence="3 4">
    <name type="scientific">Phytohabitans houttuyneae</name>
    <dbReference type="NCBI Taxonomy" id="1076126"/>
    <lineage>
        <taxon>Bacteria</taxon>
        <taxon>Bacillati</taxon>
        <taxon>Actinomycetota</taxon>
        <taxon>Actinomycetes</taxon>
        <taxon>Micromonosporales</taxon>
        <taxon>Micromonosporaceae</taxon>
    </lineage>
</organism>
<reference evidence="3 4" key="1">
    <citation type="submission" date="2020-03" db="EMBL/GenBank/DDBJ databases">
        <title>Whole genome shotgun sequence of Phytohabitans houttuyneae NBRC 108639.</title>
        <authorList>
            <person name="Komaki H."/>
            <person name="Tamura T."/>
        </authorList>
    </citation>
    <scope>NUCLEOTIDE SEQUENCE [LARGE SCALE GENOMIC DNA]</scope>
    <source>
        <strain evidence="3 4">NBRC 108639</strain>
    </source>
</reference>
<evidence type="ECO:0000313" key="4">
    <source>
        <dbReference type="Proteomes" id="UP000482800"/>
    </source>
</evidence>
<dbReference type="InterPro" id="IPR002220">
    <property type="entry name" value="DapA-like"/>
</dbReference>
<dbReference type="Gene3D" id="3.20.20.70">
    <property type="entry name" value="Aldolase class I"/>
    <property type="match status" value="1"/>
</dbReference>
<evidence type="ECO:0000256" key="2">
    <source>
        <dbReference type="ARBA" id="ARBA00023239"/>
    </source>
</evidence>
<dbReference type="PANTHER" id="PTHR12128">
    <property type="entry name" value="DIHYDRODIPICOLINATE SYNTHASE"/>
    <property type="match status" value="1"/>
</dbReference>
<dbReference type="EMBL" id="BLPF01000002">
    <property type="protein sequence ID" value="GFJ81986.1"/>
    <property type="molecule type" value="Genomic_DNA"/>
</dbReference>
<protein>
    <recommendedName>
        <fullName evidence="5">Dihydrodipicolinate synthase family protein</fullName>
    </recommendedName>
</protein>
<dbReference type="SUPFAM" id="SSF51569">
    <property type="entry name" value="Aldolase"/>
    <property type="match status" value="1"/>
</dbReference>
<dbReference type="Proteomes" id="UP000482800">
    <property type="component" value="Unassembled WGS sequence"/>
</dbReference>
<evidence type="ECO:0000256" key="1">
    <source>
        <dbReference type="ARBA" id="ARBA00007592"/>
    </source>
</evidence>
<accession>A0A6V8KJ36</accession>
<comment type="caution">
    <text evidence="3">The sequence shown here is derived from an EMBL/GenBank/DDBJ whole genome shotgun (WGS) entry which is preliminary data.</text>
</comment>
<dbReference type="InterPro" id="IPR013785">
    <property type="entry name" value="Aldolase_TIM"/>
</dbReference>
<dbReference type="GO" id="GO:0008840">
    <property type="term" value="F:4-hydroxy-tetrahydrodipicolinate synthase activity"/>
    <property type="evidence" value="ECO:0007669"/>
    <property type="project" value="TreeGrafter"/>
</dbReference>
<keyword evidence="2" id="KW-0456">Lyase</keyword>
<keyword evidence="4" id="KW-1185">Reference proteome</keyword>
<dbReference type="Pfam" id="PF00701">
    <property type="entry name" value="DHDPS"/>
    <property type="match status" value="1"/>
</dbReference>
<evidence type="ECO:0000313" key="3">
    <source>
        <dbReference type="EMBL" id="GFJ81986.1"/>
    </source>
</evidence>
<proteinExistence type="inferred from homology"/>
<gene>
    <name evidence="3" type="ORF">Phou_061660</name>
</gene>
<comment type="similarity">
    <text evidence="1">Belongs to the DapA family.</text>
</comment>
<evidence type="ECO:0008006" key="5">
    <source>
        <dbReference type="Google" id="ProtNLM"/>
    </source>
</evidence>
<dbReference type="CDD" id="cd00408">
    <property type="entry name" value="DHDPS-like"/>
    <property type="match status" value="1"/>
</dbReference>
<dbReference type="PANTHER" id="PTHR12128:SF66">
    <property type="entry name" value="4-HYDROXY-2-OXOGLUTARATE ALDOLASE, MITOCHONDRIAL"/>
    <property type="match status" value="1"/>
</dbReference>
<sequence length="298" mass="31287">MIAPAAAALRDRLRWRLIAATATPVDASGAVNAHVLDHYLRGLVTDGADALAVLAHTGRGPYHGESTRDLVISRAVDTGAPVIVGVGGRPGERTDDVAAQAVRAATLGAAGLLVFPVDGDPVAHHDALWRAAGLPMLAFDLYLRPYAEPVLAELLRHPGVAGVKVARLHDALACQAVLAAAHLADRLAVTGEDRMFGPSLMWGAEAALVGLAAAAVPTTARVLRAYADKCHDEFIAASADLDRLAEVTFTAPMEGYVQRMLWIAAEEGRIPADHAGDPYAPALPDGDRDRVLRVAGRR</sequence>
<reference evidence="3 4" key="2">
    <citation type="submission" date="2020-03" db="EMBL/GenBank/DDBJ databases">
        <authorList>
            <person name="Ichikawa N."/>
            <person name="Kimura A."/>
            <person name="Kitahashi Y."/>
            <person name="Uohara A."/>
        </authorList>
    </citation>
    <scope>NUCLEOTIDE SEQUENCE [LARGE SCALE GENOMIC DNA]</scope>
    <source>
        <strain evidence="3 4">NBRC 108639</strain>
    </source>
</reference>
<dbReference type="AlphaFoldDB" id="A0A6V8KJ36"/>
<name>A0A6V8KJ36_9ACTN</name>
<dbReference type="SMART" id="SM01130">
    <property type="entry name" value="DHDPS"/>
    <property type="match status" value="1"/>
</dbReference>
<dbReference type="RefSeq" id="WP_218579261.1">
    <property type="nucleotide sequence ID" value="NZ_BAABGO010000042.1"/>
</dbReference>